<accession>A0A6J4SXU5</accession>
<sequence>GPPVHPQPPGTRRRIRPHATLRRAGAGRGGRPRGQLPGRRQCDPLLPLAADRAADCRTALRQGDRHGPL</sequence>
<feature type="compositionally biased region" description="Low complexity" evidence="1">
    <location>
        <begin position="33"/>
        <end position="43"/>
    </location>
</feature>
<dbReference type="EMBL" id="CADCVY010000081">
    <property type="protein sequence ID" value="CAA9508064.1"/>
    <property type="molecule type" value="Genomic_DNA"/>
</dbReference>
<name>A0A6J4SXU5_9SPHN</name>
<protein>
    <submittedName>
        <fullName evidence="2">Uncharacterized protein</fullName>
    </submittedName>
</protein>
<feature type="compositionally biased region" description="Basic residues" evidence="1">
    <location>
        <begin position="11"/>
        <end position="21"/>
    </location>
</feature>
<evidence type="ECO:0000313" key="2">
    <source>
        <dbReference type="EMBL" id="CAA9508064.1"/>
    </source>
</evidence>
<organism evidence="2">
    <name type="scientific">uncultured Sphingomonas sp</name>
    <dbReference type="NCBI Taxonomy" id="158754"/>
    <lineage>
        <taxon>Bacteria</taxon>
        <taxon>Pseudomonadati</taxon>
        <taxon>Pseudomonadota</taxon>
        <taxon>Alphaproteobacteria</taxon>
        <taxon>Sphingomonadales</taxon>
        <taxon>Sphingomonadaceae</taxon>
        <taxon>Sphingomonas</taxon>
        <taxon>environmental samples</taxon>
    </lineage>
</organism>
<evidence type="ECO:0000256" key="1">
    <source>
        <dbReference type="SAM" id="MobiDB-lite"/>
    </source>
</evidence>
<dbReference type="AlphaFoldDB" id="A0A6J4SXU5"/>
<feature type="non-terminal residue" evidence="2">
    <location>
        <position position="1"/>
    </location>
</feature>
<proteinExistence type="predicted"/>
<gene>
    <name evidence="2" type="ORF">AVDCRST_MAG44-1202</name>
</gene>
<reference evidence="2" key="1">
    <citation type="submission" date="2020-02" db="EMBL/GenBank/DDBJ databases">
        <authorList>
            <person name="Meier V. D."/>
        </authorList>
    </citation>
    <scope>NUCLEOTIDE SEQUENCE</scope>
    <source>
        <strain evidence="2">AVDCRST_MAG44</strain>
    </source>
</reference>
<feature type="non-terminal residue" evidence="2">
    <location>
        <position position="69"/>
    </location>
</feature>
<feature type="region of interest" description="Disordered" evidence="1">
    <location>
        <begin position="1"/>
        <end position="43"/>
    </location>
</feature>